<evidence type="ECO:0000313" key="1">
    <source>
        <dbReference type="EMBL" id="KAJ8648286.1"/>
    </source>
</evidence>
<dbReference type="Proteomes" id="UP001234297">
    <property type="component" value="Chromosome 1"/>
</dbReference>
<keyword evidence="2" id="KW-1185">Reference proteome</keyword>
<organism evidence="1 2">
    <name type="scientific">Persea americana</name>
    <name type="common">Avocado</name>
    <dbReference type="NCBI Taxonomy" id="3435"/>
    <lineage>
        <taxon>Eukaryota</taxon>
        <taxon>Viridiplantae</taxon>
        <taxon>Streptophyta</taxon>
        <taxon>Embryophyta</taxon>
        <taxon>Tracheophyta</taxon>
        <taxon>Spermatophyta</taxon>
        <taxon>Magnoliopsida</taxon>
        <taxon>Magnoliidae</taxon>
        <taxon>Laurales</taxon>
        <taxon>Lauraceae</taxon>
        <taxon>Persea</taxon>
    </lineage>
</organism>
<gene>
    <name evidence="1" type="ORF">MRB53_001309</name>
</gene>
<evidence type="ECO:0000313" key="2">
    <source>
        <dbReference type="Proteomes" id="UP001234297"/>
    </source>
</evidence>
<name>A0ACC2MRG2_PERAE</name>
<accession>A0ACC2MRG2</accession>
<comment type="caution">
    <text evidence="1">The sequence shown here is derived from an EMBL/GenBank/DDBJ whole genome shotgun (WGS) entry which is preliminary data.</text>
</comment>
<proteinExistence type="predicted"/>
<sequence>MAEIVESSNPNHLFLNIDDFYLDLMNEEEDPLPISDEKYALELQLQEVIMSSLESSPPLQSQQPQQQPLLLTYSSETTPTEPKTTIAPDMGESSASFCGICMDGKATQEMFTNSSCSHVFCSDCMSKHIAARIQENMVMVGCPEPKCKGLLEPEFCQSIIPSEVFERWGKALCESMVPGLQRFYCPFTDCAALLADDGGEVVRQSECPNCRRLFCAQCRVSWHSGIECEEYQKLNEDDRGRNDLMVMELAKNKGWKRCPSCQFYVERTQGCLHITCRCGVQFCYQCGATWSETHASCA</sequence>
<dbReference type="EMBL" id="CM056809">
    <property type="protein sequence ID" value="KAJ8648286.1"/>
    <property type="molecule type" value="Genomic_DNA"/>
</dbReference>
<protein>
    <submittedName>
        <fullName evidence="1">Uncharacterized protein</fullName>
    </submittedName>
</protein>
<reference evidence="1 2" key="1">
    <citation type="journal article" date="2022" name="Hortic Res">
        <title>A haplotype resolved chromosomal level avocado genome allows analysis of novel avocado genes.</title>
        <authorList>
            <person name="Nath O."/>
            <person name="Fletcher S.J."/>
            <person name="Hayward A."/>
            <person name="Shaw L.M."/>
            <person name="Masouleh A.K."/>
            <person name="Furtado A."/>
            <person name="Henry R.J."/>
            <person name="Mitter N."/>
        </authorList>
    </citation>
    <scope>NUCLEOTIDE SEQUENCE [LARGE SCALE GENOMIC DNA]</scope>
    <source>
        <strain evidence="2">cv. Hass</strain>
    </source>
</reference>